<reference evidence="2" key="2">
    <citation type="submission" date="2025-08" db="UniProtKB">
        <authorList>
            <consortium name="Ensembl"/>
        </authorList>
    </citation>
    <scope>IDENTIFICATION</scope>
</reference>
<dbReference type="KEGG" id="loc:107079472"/>
<dbReference type="AlphaFoldDB" id="W5M6Z9"/>
<reference evidence="2" key="3">
    <citation type="submission" date="2025-09" db="UniProtKB">
        <authorList>
            <consortium name="Ensembl"/>
        </authorList>
    </citation>
    <scope>IDENTIFICATION</scope>
</reference>
<dbReference type="GeneID" id="107079472"/>
<feature type="coiled-coil region" evidence="1">
    <location>
        <begin position="155"/>
        <end position="196"/>
    </location>
</feature>
<feature type="coiled-coil region" evidence="1">
    <location>
        <begin position="97"/>
        <end position="124"/>
    </location>
</feature>
<evidence type="ECO:0000313" key="3">
    <source>
        <dbReference type="Proteomes" id="UP000018468"/>
    </source>
</evidence>
<accession>W5M6Z9</accession>
<dbReference type="InParanoid" id="W5M6Z9"/>
<dbReference type="OrthoDB" id="8944635at2759"/>
<feature type="coiled-coil region" evidence="1">
    <location>
        <begin position="249"/>
        <end position="283"/>
    </location>
</feature>
<dbReference type="OMA" id="ETEYIKQ"/>
<keyword evidence="3" id="KW-1185">Reference proteome</keyword>
<dbReference type="HOGENOM" id="CLU_071853_0_0_1"/>
<evidence type="ECO:0000256" key="1">
    <source>
        <dbReference type="SAM" id="Coils"/>
    </source>
</evidence>
<organism evidence="2 3">
    <name type="scientific">Lepisosteus oculatus</name>
    <name type="common">Spotted gar</name>
    <dbReference type="NCBI Taxonomy" id="7918"/>
    <lineage>
        <taxon>Eukaryota</taxon>
        <taxon>Metazoa</taxon>
        <taxon>Chordata</taxon>
        <taxon>Craniata</taxon>
        <taxon>Vertebrata</taxon>
        <taxon>Euteleostomi</taxon>
        <taxon>Actinopterygii</taxon>
        <taxon>Neopterygii</taxon>
        <taxon>Holostei</taxon>
        <taxon>Semionotiformes</taxon>
        <taxon>Lepisosteidae</taxon>
        <taxon>Lepisosteus</taxon>
    </lineage>
</organism>
<evidence type="ECO:0000313" key="2">
    <source>
        <dbReference type="Ensembl" id="ENSLOCP00000004157.1"/>
    </source>
</evidence>
<dbReference type="FunCoup" id="W5M6Z9">
    <property type="interactions" value="494"/>
</dbReference>
<dbReference type="STRING" id="7918.ENSLOCP00000004157"/>
<dbReference type="PANTHER" id="PTHR23171:SF3">
    <property type="entry name" value="COILED-COIL DOMAIN-CONTAINING PROTEIN 68"/>
    <property type="match status" value="1"/>
</dbReference>
<dbReference type="EMBL" id="AHAT01012565">
    <property type="status" value="NOT_ANNOTATED_CDS"/>
    <property type="molecule type" value="Genomic_DNA"/>
</dbReference>
<dbReference type="eggNOG" id="ENOG502RXID">
    <property type="taxonomic scope" value="Eukaryota"/>
</dbReference>
<dbReference type="GeneTree" id="ENSGT00950000183065"/>
<keyword evidence="1" id="KW-0175">Coiled coil</keyword>
<dbReference type="Proteomes" id="UP000018468">
    <property type="component" value="Linkage group LG2"/>
</dbReference>
<sequence>MAAVTSLVVLECDTAPGQEDSLYYSPLSYIREETNYIRKIRSALEKIQVFEDEREGCKGWKSGPKTHCLRDVPANWNSLSTRHHQVLEDLKVKEMQLSHILMENQELEIKLEASREAGAEALRDTTRRLFDTYQSRAEEMRERHIQEKQTLQGWALDLEQNLRRSLENLHNLERNLQEKEERISEIEKLVGRMEQEKTVLSRKRDLIEHETRWRLSLNHSPIPEAESLRNCTTEVNTLQEKIHHLDDMILNQNRKLRTYIQQIEQLKKELSAQDNAVWTLTERLHSLEAKNKELKYSVEFWTSQQPKKVSVGVSVT</sequence>
<dbReference type="RefSeq" id="XP_015219472.1">
    <property type="nucleotide sequence ID" value="XM_015363986.1"/>
</dbReference>
<dbReference type="Bgee" id="ENSLOCG00000003517">
    <property type="expression patterns" value="Expressed in larva and 2 other cell types or tissues"/>
</dbReference>
<dbReference type="PANTHER" id="PTHR23171">
    <property type="entry name" value="GDOWN1"/>
    <property type="match status" value="1"/>
</dbReference>
<dbReference type="Ensembl" id="ENSLOCT00000004165.1">
    <property type="protein sequence ID" value="ENSLOCP00000004157.1"/>
    <property type="gene ID" value="ENSLOCG00000003517.1"/>
</dbReference>
<reference evidence="3" key="1">
    <citation type="submission" date="2011-12" db="EMBL/GenBank/DDBJ databases">
        <title>The Draft Genome of Lepisosteus oculatus.</title>
        <authorList>
            <consortium name="The Broad Institute Genome Assembly &amp; Analysis Group"/>
            <consortium name="Computational R&amp;D Group"/>
            <consortium name="and Sequencing Platform"/>
            <person name="Di Palma F."/>
            <person name="Alfoldi J."/>
            <person name="Johnson J."/>
            <person name="Berlin A."/>
            <person name="Gnerre S."/>
            <person name="Jaffe D."/>
            <person name="MacCallum I."/>
            <person name="Young S."/>
            <person name="Walker B.J."/>
            <person name="Lander E.S."/>
            <person name="Lindblad-Toh K."/>
        </authorList>
    </citation>
    <scope>NUCLEOTIDE SEQUENCE [LARGE SCALE GENOMIC DNA]</scope>
</reference>
<dbReference type="InterPro" id="IPR051375">
    <property type="entry name" value="Tuftelin_GRINL1A/MYZAP/CCD68"/>
</dbReference>
<proteinExistence type="predicted"/>
<name>W5M6Z9_LEPOC</name>
<protein>
    <submittedName>
        <fullName evidence="2">Coiled-coil domain containing 68</fullName>
    </submittedName>
</protein>